<dbReference type="Gene3D" id="3.40.50.150">
    <property type="entry name" value="Vaccinia Virus protein VP39"/>
    <property type="match status" value="1"/>
</dbReference>
<dbReference type="EMBL" id="AP022581">
    <property type="protein sequence ID" value="BBX96076.1"/>
    <property type="molecule type" value="Genomic_DNA"/>
</dbReference>
<dbReference type="KEGG" id="mlj:MLAC_13700"/>
<dbReference type="PANTHER" id="PTHR40036:SF1">
    <property type="entry name" value="MACROCIN O-METHYLTRANSFERASE"/>
    <property type="match status" value="1"/>
</dbReference>
<dbReference type="InterPro" id="IPR008884">
    <property type="entry name" value="TylF_MeTrfase"/>
</dbReference>
<name>A0A7I7NHF3_9MYCO</name>
<dbReference type="AlphaFoldDB" id="A0A7I7NHF3"/>
<evidence type="ECO:0008006" key="3">
    <source>
        <dbReference type="Google" id="ProtNLM"/>
    </source>
</evidence>
<proteinExistence type="predicted"/>
<dbReference type="PANTHER" id="PTHR40036">
    <property type="entry name" value="MACROCIN O-METHYLTRANSFERASE"/>
    <property type="match status" value="1"/>
</dbReference>
<dbReference type="Pfam" id="PF05711">
    <property type="entry name" value="TylF"/>
    <property type="match status" value="1"/>
</dbReference>
<dbReference type="SUPFAM" id="SSF53335">
    <property type="entry name" value="S-adenosyl-L-methionine-dependent methyltransferases"/>
    <property type="match status" value="1"/>
</dbReference>
<gene>
    <name evidence="1" type="ORF">MLAC_13700</name>
</gene>
<organism evidence="1 2">
    <name type="scientific">Mycobacterium lacus</name>
    <dbReference type="NCBI Taxonomy" id="169765"/>
    <lineage>
        <taxon>Bacteria</taxon>
        <taxon>Bacillati</taxon>
        <taxon>Actinomycetota</taxon>
        <taxon>Actinomycetes</taxon>
        <taxon>Mycobacteriales</taxon>
        <taxon>Mycobacteriaceae</taxon>
        <taxon>Mycobacterium</taxon>
    </lineage>
</organism>
<dbReference type="Proteomes" id="UP000466396">
    <property type="component" value="Chromosome"/>
</dbReference>
<keyword evidence="2" id="KW-1185">Reference proteome</keyword>
<sequence length="236" mass="25657">MTPSRASDTYTHVMLTELRSALAAGGLARKIRRNHLTYLSYERLASLKLAADEVRGVPGAVIECGVALGGSGILLARALKDREFHGYDVFGQIPPPGPDDPSEAHERYAVIASGQSEGLAGDTYYGYLGDLLPRVSASFTRYGVRPHLHPGLFEDTLNPDWPIALAHLDCDWYDPVKLCLERITPWLTTGARVIIDDYFVYGGAKKATDEHLNAYPGFTTVREAGHLVLGYAAAVG</sequence>
<reference evidence="1 2" key="1">
    <citation type="journal article" date="2019" name="Emerg. Microbes Infect.">
        <title>Comprehensive subspecies identification of 175 nontuberculous mycobacteria species based on 7547 genomic profiles.</title>
        <authorList>
            <person name="Matsumoto Y."/>
            <person name="Kinjo T."/>
            <person name="Motooka D."/>
            <person name="Nabeya D."/>
            <person name="Jung N."/>
            <person name="Uechi K."/>
            <person name="Horii T."/>
            <person name="Iida T."/>
            <person name="Fujita J."/>
            <person name="Nakamura S."/>
        </authorList>
    </citation>
    <scope>NUCLEOTIDE SEQUENCE [LARGE SCALE GENOMIC DNA]</scope>
    <source>
        <strain evidence="1 2">JCM 15657</strain>
    </source>
</reference>
<dbReference type="InterPro" id="IPR029063">
    <property type="entry name" value="SAM-dependent_MTases_sf"/>
</dbReference>
<protein>
    <recommendedName>
        <fullName evidence="3">Methyltransferase</fullName>
    </recommendedName>
</protein>
<evidence type="ECO:0000313" key="2">
    <source>
        <dbReference type="Proteomes" id="UP000466396"/>
    </source>
</evidence>
<accession>A0A7I7NHF3</accession>
<evidence type="ECO:0000313" key="1">
    <source>
        <dbReference type="EMBL" id="BBX96076.1"/>
    </source>
</evidence>